<organism evidence="1 2">
    <name type="scientific">Leptospira fletcheri</name>
    <dbReference type="NCBI Taxonomy" id="2484981"/>
    <lineage>
        <taxon>Bacteria</taxon>
        <taxon>Pseudomonadati</taxon>
        <taxon>Spirochaetota</taxon>
        <taxon>Spirochaetia</taxon>
        <taxon>Leptospirales</taxon>
        <taxon>Leptospiraceae</taxon>
        <taxon>Leptospira</taxon>
    </lineage>
</organism>
<evidence type="ECO:0000313" key="2">
    <source>
        <dbReference type="Proteomes" id="UP000298458"/>
    </source>
</evidence>
<dbReference type="AlphaFoldDB" id="A0A4R9GH25"/>
<keyword evidence="2" id="KW-1185">Reference proteome</keyword>
<accession>A0A4R9GH25</accession>
<protein>
    <submittedName>
        <fullName evidence="1">Uncharacterized protein</fullName>
    </submittedName>
</protein>
<evidence type="ECO:0000313" key="1">
    <source>
        <dbReference type="EMBL" id="TGK12010.1"/>
    </source>
</evidence>
<sequence>MPPFLFRTFLGALVPLLFLTLRSVSAESELESEINALLSTLDSCKGCVFIRNGSEHSVQEAKSHLLRKYEATKGKIGTVDEFIKALASKSSITGIPYKIRFPDGKEIESEKWLTTQEEKIKKKKNQDRRNVEK</sequence>
<dbReference type="InterPro" id="IPR035242">
    <property type="entry name" value="DUF5329"/>
</dbReference>
<dbReference type="Proteomes" id="UP000298458">
    <property type="component" value="Unassembled WGS sequence"/>
</dbReference>
<dbReference type="EMBL" id="RQET01000004">
    <property type="protein sequence ID" value="TGK12010.1"/>
    <property type="molecule type" value="Genomic_DNA"/>
</dbReference>
<name>A0A4R9GH25_9LEPT</name>
<gene>
    <name evidence="1" type="ORF">EHO60_06985</name>
</gene>
<dbReference type="RefSeq" id="WP_135767413.1">
    <property type="nucleotide sequence ID" value="NZ_RQET01000004.1"/>
</dbReference>
<reference evidence="1" key="1">
    <citation type="journal article" date="2019" name="PLoS Negl. Trop. Dis.">
        <title>Revisiting the worldwide diversity of Leptospira species in the environment.</title>
        <authorList>
            <person name="Vincent A.T."/>
            <person name="Schiettekatte O."/>
            <person name="Bourhy P."/>
            <person name="Veyrier F.J."/>
            <person name="Picardeau M."/>
        </authorList>
    </citation>
    <scope>NUCLEOTIDE SEQUENCE [LARGE SCALE GENOMIC DNA]</scope>
    <source>
        <strain evidence="1">SSW15</strain>
    </source>
</reference>
<comment type="caution">
    <text evidence="1">The sequence shown here is derived from an EMBL/GenBank/DDBJ whole genome shotgun (WGS) entry which is preliminary data.</text>
</comment>
<dbReference type="OrthoDB" id="344871at2"/>
<dbReference type="Pfam" id="PF17263">
    <property type="entry name" value="DUF5329"/>
    <property type="match status" value="1"/>
</dbReference>
<proteinExistence type="predicted"/>